<evidence type="ECO:0000313" key="2">
    <source>
        <dbReference type="EMBL" id="CCO34147.1"/>
    </source>
</evidence>
<dbReference type="SUPFAM" id="SSF82171">
    <property type="entry name" value="DPP6 N-terminal domain-like"/>
    <property type="match status" value="1"/>
</dbReference>
<dbReference type="EMBL" id="CAOJ01012662">
    <property type="protein sequence ID" value="CCO34147.1"/>
    <property type="molecule type" value="Genomic_DNA"/>
</dbReference>
<dbReference type="Pfam" id="PF00400">
    <property type="entry name" value="WD40"/>
    <property type="match status" value="2"/>
</dbReference>
<dbReference type="AlphaFoldDB" id="M5CE58"/>
<proteinExistence type="predicted"/>
<evidence type="ECO:0000256" key="1">
    <source>
        <dbReference type="PROSITE-ProRule" id="PRU00221"/>
    </source>
</evidence>
<reference evidence="2 3" key="1">
    <citation type="journal article" date="2013" name="J. Biotechnol.">
        <title>Establishment and interpretation of the genome sequence of the phytopathogenic fungus Rhizoctonia solani AG1-IB isolate 7/3/14.</title>
        <authorList>
            <person name="Wibberg D.W."/>
            <person name="Jelonek L.J."/>
            <person name="Rupp O.R."/>
            <person name="Hennig M.H."/>
            <person name="Eikmeyer F.E."/>
            <person name="Goesmann A.G."/>
            <person name="Hartmann A.H."/>
            <person name="Borriss R.B."/>
            <person name="Grosch R.G."/>
            <person name="Puehler A.P."/>
            <person name="Schlueter A.S."/>
        </authorList>
    </citation>
    <scope>NUCLEOTIDE SEQUENCE [LARGE SCALE GENOMIC DNA]</scope>
    <source>
        <strain evidence="3">AG1-IB / isolate 7/3/14</strain>
    </source>
</reference>
<feature type="repeat" description="WD" evidence="1">
    <location>
        <begin position="441"/>
        <end position="482"/>
    </location>
</feature>
<protein>
    <submittedName>
        <fullName evidence="2">Vegetative incompatibility protein HET-E-1</fullName>
    </submittedName>
</protein>
<gene>
    <name evidence="2" type="ORF">BN14_08240</name>
</gene>
<dbReference type="SMART" id="SM00320">
    <property type="entry name" value="WD40"/>
    <property type="match status" value="2"/>
</dbReference>
<evidence type="ECO:0000313" key="3">
    <source>
        <dbReference type="Proteomes" id="UP000012065"/>
    </source>
</evidence>
<dbReference type="PROSITE" id="PS50082">
    <property type="entry name" value="WD_REPEATS_2"/>
    <property type="match status" value="1"/>
</dbReference>
<dbReference type="PANTHER" id="PTHR10039:SF14">
    <property type="entry name" value="NACHT DOMAIN-CONTAINING PROTEIN"/>
    <property type="match status" value="1"/>
</dbReference>
<name>M5CE58_THACB</name>
<dbReference type="HOGENOM" id="CLU_000288_6_0_1"/>
<dbReference type="Proteomes" id="UP000012065">
    <property type="component" value="Unassembled WGS sequence"/>
</dbReference>
<accession>M5CE58</accession>
<sequence>MSSRPEKEIADRLAGRLAGQDEARLVLHNLNPVDVRSDIEAYMRAELTDISLTDGQWQSIIDRCGSLFIYASTTCRYIKQAHEMETLEVALSVIMSSSSIPIDEGDDNPIDHLYMTILRMAFKPGANQGSKKKIKDILDTVICAMEPMTLSILASVVGLKSGRQVDKLLMPLRSVVNVAKETGLVTTLHASFPDFMLSPNRSGDFYCQPQRRHAIMAEACLGLIDGAQSSFNICALPSSYPLDSEVENLDMRVSKSIPGDLIYACRHWSAHLDHSEHQIALAKLVGRFFSSRLLLWMEIINLTKYMRHGTSIIQTAEKWCGESNAPEELTRLVRDASQFVSVYANHPVSQSTPHIYVSMLPFWPWSRPVSVAYTPRTSGLVQPAGTAIDRRQLALIATWKVSATGVWSFGLSADGTRLAAPTENSIDVYSTTTGESVLSLTDERTRGVLRVTISPDGTRVAFVGNDKIAYLWDITNKGKVSQLLPHGTSGVESIAFCPDGSHVACGMDNGDIYMRELQQQVSSVVLLRGHTDRQGCSSVERANRSAGW</sequence>
<dbReference type="InterPro" id="IPR001680">
    <property type="entry name" value="WD40_rpt"/>
</dbReference>
<dbReference type="InterPro" id="IPR015943">
    <property type="entry name" value="WD40/YVTN_repeat-like_dom_sf"/>
</dbReference>
<organism evidence="2 3">
    <name type="scientific">Thanatephorus cucumeris (strain AG1-IB / isolate 7/3/14)</name>
    <name type="common">Lettuce bottom rot fungus</name>
    <name type="synonym">Rhizoctonia solani</name>
    <dbReference type="NCBI Taxonomy" id="1108050"/>
    <lineage>
        <taxon>Eukaryota</taxon>
        <taxon>Fungi</taxon>
        <taxon>Dikarya</taxon>
        <taxon>Basidiomycota</taxon>
        <taxon>Agaricomycotina</taxon>
        <taxon>Agaricomycetes</taxon>
        <taxon>Cantharellales</taxon>
        <taxon>Ceratobasidiaceae</taxon>
        <taxon>Rhizoctonia</taxon>
        <taxon>Rhizoctonia solani AG-1</taxon>
    </lineage>
</organism>
<dbReference type="Gene3D" id="2.130.10.10">
    <property type="entry name" value="YVTN repeat-like/Quinoprotein amine dehydrogenase"/>
    <property type="match status" value="1"/>
</dbReference>
<comment type="caution">
    <text evidence="2">The sequence shown here is derived from an EMBL/GenBank/DDBJ whole genome shotgun (WGS) entry which is preliminary data.</text>
</comment>
<dbReference type="PANTHER" id="PTHR10039">
    <property type="entry name" value="AMELOGENIN"/>
    <property type="match status" value="1"/>
</dbReference>
<keyword evidence="1" id="KW-0853">WD repeat</keyword>